<keyword evidence="7 11" id="KW-0328">Glycosyltransferase</keyword>
<dbReference type="Proteomes" id="UP000192486">
    <property type="component" value="Chromosome"/>
</dbReference>
<dbReference type="InterPro" id="IPR003200">
    <property type="entry name" value="Nict_dMeBzImd_PRibTrfase"/>
</dbReference>
<evidence type="ECO:0000256" key="5">
    <source>
        <dbReference type="ARBA" id="ARBA00015486"/>
    </source>
</evidence>
<evidence type="ECO:0000313" key="12">
    <source>
        <dbReference type="EMBL" id="ARF13420.1"/>
    </source>
</evidence>
<dbReference type="RefSeq" id="WP_051210642.1">
    <property type="nucleotide sequence ID" value="NZ_CP015108.1"/>
</dbReference>
<evidence type="ECO:0000256" key="3">
    <source>
        <dbReference type="ARBA" id="ARBA00007110"/>
    </source>
</evidence>
<evidence type="ECO:0000256" key="7">
    <source>
        <dbReference type="ARBA" id="ARBA00022676"/>
    </source>
</evidence>
<comment type="catalytic activity">
    <reaction evidence="10 11">
        <text>5,6-dimethylbenzimidazole + nicotinate beta-D-ribonucleotide = alpha-ribazole 5'-phosphate + nicotinate + H(+)</text>
        <dbReference type="Rhea" id="RHEA:11196"/>
        <dbReference type="ChEBI" id="CHEBI:15378"/>
        <dbReference type="ChEBI" id="CHEBI:15890"/>
        <dbReference type="ChEBI" id="CHEBI:32544"/>
        <dbReference type="ChEBI" id="CHEBI:57502"/>
        <dbReference type="ChEBI" id="CHEBI:57918"/>
        <dbReference type="EC" id="2.4.2.21"/>
    </reaction>
</comment>
<keyword evidence="8 11" id="KW-0808">Transferase</keyword>
<keyword evidence="13" id="KW-1185">Reference proteome</keyword>
<evidence type="ECO:0000256" key="9">
    <source>
        <dbReference type="ARBA" id="ARBA00030686"/>
    </source>
</evidence>
<dbReference type="PANTHER" id="PTHR43463:SF1">
    <property type="entry name" value="NICOTINATE-NUCLEOTIDE--DIMETHYLBENZIMIDAZOLE PHOSPHORIBOSYLTRANSFERASE"/>
    <property type="match status" value="1"/>
</dbReference>
<dbReference type="EC" id="2.4.2.21" evidence="4 11"/>
<gene>
    <name evidence="11" type="primary">cobT</name>
    <name evidence="12" type="ORF">SporoS204_04005</name>
</gene>
<proteinExistence type="inferred from homology"/>
<organism evidence="12 13">
    <name type="scientific">Sporosarcina ureae</name>
    <dbReference type="NCBI Taxonomy" id="1571"/>
    <lineage>
        <taxon>Bacteria</taxon>
        <taxon>Bacillati</taxon>
        <taxon>Bacillota</taxon>
        <taxon>Bacilli</taxon>
        <taxon>Bacillales</taxon>
        <taxon>Caryophanaceae</taxon>
        <taxon>Sporosarcina</taxon>
    </lineage>
</organism>
<accession>A0ABM6JTW1</accession>
<dbReference type="Gene3D" id="3.40.50.10210">
    <property type="match status" value="1"/>
</dbReference>
<dbReference type="Pfam" id="PF02277">
    <property type="entry name" value="DBI_PRT"/>
    <property type="match status" value="1"/>
</dbReference>
<evidence type="ECO:0000256" key="1">
    <source>
        <dbReference type="ARBA" id="ARBA00002197"/>
    </source>
</evidence>
<reference evidence="12 13" key="1">
    <citation type="submission" date="2016-04" db="EMBL/GenBank/DDBJ databases">
        <title>Comparative Genomics and Epigenetics of Sporosarcina ureae.</title>
        <authorList>
            <person name="Oliver A.S."/>
            <person name="Cooper K.K."/>
        </authorList>
    </citation>
    <scope>NUCLEOTIDE SEQUENCE [LARGE SCALE GENOMIC DNA]</scope>
    <source>
        <strain evidence="12 13">S204</strain>
    </source>
</reference>
<dbReference type="InterPro" id="IPR023195">
    <property type="entry name" value="Nict_dMeBzImd_PRibTrfase_N"/>
</dbReference>
<comment type="similarity">
    <text evidence="3 11">Belongs to the CobT family.</text>
</comment>
<dbReference type="Gene3D" id="1.10.1610.10">
    <property type="match status" value="1"/>
</dbReference>
<evidence type="ECO:0000256" key="10">
    <source>
        <dbReference type="ARBA" id="ARBA00047340"/>
    </source>
</evidence>
<feature type="active site" description="Proton acceptor" evidence="11">
    <location>
        <position position="323"/>
    </location>
</feature>
<dbReference type="EMBL" id="CP015108">
    <property type="protein sequence ID" value="ARF13420.1"/>
    <property type="molecule type" value="Genomic_DNA"/>
</dbReference>
<dbReference type="InterPro" id="IPR017846">
    <property type="entry name" value="Nict_dMeBzImd_PRibTrfase_bact"/>
</dbReference>
<evidence type="ECO:0000256" key="4">
    <source>
        <dbReference type="ARBA" id="ARBA00011991"/>
    </source>
</evidence>
<name>A0ABM6JTW1_SPOUR</name>
<keyword evidence="6 11" id="KW-0169">Cobalamin biosynthesis</keyword>
<evidence type="ECO:0000256" key="2">
    <source>
        <dbReference type="ARBA" id="ARBA00005049"/>
    </source>
</evidence>
<dbReference type="PANTHER" id="PTHR43463">
    <property type="entry name" value="NICOTINATE-NUCLEOTIDE--DIMETHYLBENZIMIDAZOLE PHOSPHORIBOSYLTRANSFERASE"/>
    <property type="match status" value="1"/>
</dbReference>
<protein>
    <recommendedName>
        <fullName evidence="5 11">Nicotinate-nucleotide--dimethylbenzimidazole phosphoribosyltransferase</fullName>
        <shortName evidence="11">NN:DBI PRT</shortName>
        <ecNumber evidence="4 11">2.4.2.21</ecNumber>
    </recommendedName>
    <alternativeName>
        <fullName evidence="9 11">N(1)-alpha-phosphoribosyltransferase</fullName>
    </alternativeName>
</protein>
<evidence type="ECO:0000256" key="6">
    <source>
        <dbReference type="ARBA" id="ARBA00022573"/>
    </source>
</evidence>
<sequence length="356" mass="37773">MFVHNKKEGHHLKQYTIPALDVSAGVEAKAYVDTLTKPIGSLGKLEEIVITLAEIQGRKQPSINRLGVLVFAADHGIVEEGISAFPQLVTRQMVQNMAVGGAAINVFSRQQQAEFSLVDVGVMGESFSAPVKDRKIRQGSENFLRTEAMTQEEVEKALEIGYEEAMALFEKGVDFLVVGEVGIGNTTTSSAVVAAITGLDPEELVGYGTGISSKQHLHKITVVREALALHQPNSSDGYDVLRKVGGLELAAMVGAMLAAASKRVPIILDGFISTAAACVAETISQGATGYMLLGHQSMEPGHQKAFQYLGKEPILSLSMRLGEGTGAAVAFSIIQSAVLMINEMATFESAGVSGKN</sequence>
<dbReference type="NCBIfam" id="TIGR03160">
    <property type="entry name" value="cobT_DBIPRT"/>
    <property type="match status" value="1"/>
</dbReference>
<dbReference type="InterPro" id="IPR036087">
    <property type="entry name" value="Nict_dMeBzImd_PRibTrfase_sf"/>
</dbReference>
<dbReference type="GO" id="GO:0016757">
    <property type="term" value="F:glycosyltransferase activity"/>
    <property type="evidence" value="ECO:0007669"/>
    <property type="project" value="UniProtKB-KW"/>
</dbReference>
<dbReference type="NCBIfam" id="NF000996">
    <property type="entry name" value="PRK00105.1"/>
    <property type="match status" value="1"/>
</dbReference>
<dbReference type="CDD" id="cd02439">
    <property type="entry name" value="DMB-PRT_CobT"/>
    <property type="match status" value="1"/>
</dbReference>
<dbReference type="HAMAP" id="MF_00230">
    <property type="entry name" value="CobT"/>
    <property type="match status" value="1"/>
</dbReference>
<evidence type="ECO:0000313" key="13">
    <source>
        <dbReference type="Proteomes" id="UP000192486"/>
    </source>
</evidence>
<evidence type="ECO:0000256" key="11">
    <source>
        <dbReference type="HAMAP-Rule" id="MF_00230"/>
    </source>
</evidence>
<evidence type="ECO:0000256" key="8">
    <source>
        <dbReference type="ARBA" id="ARBA00022679"/>
    </source>
</evidence>
<comment type="function">
    <text evidence="1 11">Catalyzes the synthesis of alpha-ribazole-5'-phosphate from nicotinate mononucleotide (NAMN) and 5,6-dimethylbenzimidazole (DMB).</text>
</comment>
<comment type="pathway">
    <text evidence="2 11">Nucleoside biosynthesis; alpha-ribazole biosynthesis; alpha-ribazole from 5,6-dimethylbenzimidazole: step 1/2.</text>
</comment>
<dbReference type="SUPFAM" id="SSF52733">
    <property type="entry name" value="Nicotinate mononucleotide:5,6-dimethylbenzimidazole phosphoribosyltransferase (CobT)"/>
    <property type="match status" value="1"/>
</dbReference>